<name>A0ABV1UKQ7_9ACTN</name>
<evidence type="ECO:0000313" key="1">
    <source>
        <dbReference type="EMBL" id="MER6434314.1"/>
    </source>
</evidence>
<dbReference type="RefSeq" id="WP_352066162.1">
    <property type="nucleotide sequence ID" value="NZ_JBEPAZ010000099.1"/>
</dbReference>
<sequence>MSTTAGRAAGSPSAAVFVPPHARDDQVRMRYAHATAARMFKAAPTGPDVWGWQGRTLSRQAGQWWLRLVCAPQDKRNLRLWAGTATAHHALPPTMPRPRLHHVLEWSAHGHAYRAELSEYVPLPAQQAGGPVLTAGLDLPSAWWADLRLALQATSTVVTDRQAVRQQWIDKNLARFLGIPAFQESAWTTGHGDLHWANLTGLPLIMLDWEGWGLVPVGFDAGLLHAYSLNRPATAARIRAEFAHILDTPAGRAGELVALAQLLQVAGRGGHPDLAPHLARHAEHLTGTPVPAP</sequence>
<dbReference type="Proteomes" id="UP001470023">
    <property type="component" value="Unassembled WGS sequence"/>
</dbReference>
<gene>
    <name evidence="1" type="ORF">ABT272_42660</name>
</gene>
<dbReference type="EMBL" id="JBEPAZ010000099">
    <property type="protein sequence ID" value="MER6434314.1"/>
    <property type="molecule type" value="Genomic_DNA"/>
</dbReference>
<comment type="caution">
    <text evidence="1">The sequence shown here is derived from an EMBL/GenBank/DDBJ whole genome shotgun (WGS) entry which is preliminary data.</text>
</comment>
<proteinExistence type="predicted"/>
<evidence type="ECO:0008006" key="3">
    <source>
        <dbReference type="Google" id="ProtNLM"/>
    </source>
</evidence>
<accession>A0ABV1UKQ7</accession>
<protein>
    <recommendedName>
        <fullName evidence="3">Aminoglycoside phosphotransferase</fullName>
    </recommendedName>
</protein>
<evidence type="ECO:0000313" key="2">
    <source>
        <dbReference type="Proteomes" id="UP001470023"/>
    </source>
</evidence>
<keyword evidence="2" id="KW-1185">Reference proteome</keyword>
<organism evidence="1 2">
    <name type="scientific">Streptomyces sp. 900105245</name>
    <dbReference type="NCBI Taxonomy" id="3154379"/>
    <lineage>
        <taxon>Bacteria</taxon>
        <taxon>Bacillati</taxon>
        <taxon>Actinomycetota</taxon>
        <taxon>Actinomycetes</taxon>
        <taxon>Kitasatosporales</taxon>
        <taxon>Streptomycetaceae</taxon>
        <taxon>Streptomyces</taxon>
    </lineage>
</organism>
<reference evidence="1 2" key="1">
    <citation type="submission" date="2024-06" db="EMBL/GenBank/DDBJ databases">
        <title>The Natural Products Discovery Center: Release of the First 8490 Sequenced Strains for Exploring Actinobacteria Biosynthetic Diversity.</title>
        <authorList>
            <person name="Kalkreuter E."/>
            <person name="Kautsar S.A."/>
            <person name="Yang D."/>
            <person name="Bader C.D."/>
            <person name="Teijaro C.N."/>
            <person name="Fluegel L."/>
            <person name="Davis C.M."/>
            <person name="Simpson J.R."/>
            <person name="Lauterbach L."/>
            <person name="Steele A.D."/>
            <person name="Gui C."/>
            <person name="Meng S."/>
            <person name="Li G."/>
            <person name="Viehrig K."/>
            <person name="Ye F."/>
            <person name="Su P."/>
            <person name="Kiefer A.F."/>
            <person name="Nichols A."/>
            <person name="Cepeda A.J."/>
            <person name="Yan W."/>
            <person name="Fan B."/>
            <person name="Jiang Y."/>
            <person name="Adhikari A."/>
            <person name="Zheng C.-J."/>
            <person name="Schuster L."/>
            <person name="Cowan T.M."/>
            <person name="Smanski M.J."/>
            <person name="Chevrette M.G."/>
            <person name="De Carvalho L.P.S."/>
            <person name="Shen B."/>
        </authorList>
    </citation>
    <scope>NUCLEOTIDE SEQUENCE [LARGE SCALE GENOMIC DNA]</scope>
    <source>
        <strain evidence="1 2">NPDC001166</strain>
    </source>
</reference>